<evidence type="ECO:0000313" key="8">
    <source>
        <dbReference type="EMBL" id="HEX61838.1"/>
    </source>
</evidence>
<sequence>MAEKKYQEAIGRRKESTAIVRLMEGNGESTINGKPVTSYFSSAAAQARYEGPFRVTGTQGKFFGTIKVSGGGKSGQVDAVVLGIARALVSLDEKFRKPLRDAGLLTRNPREKERKKYFLKKARKRPQYSKR</sequence>
<dbReference type="Pfam" id="PF00380">
    <property type="entry name" value="Ribosomal_S9"/>
    <property type="match status" value="1"/>
</dbReference>
<dbReference type="AlphaFoldDB" id="A0A832DUQ0"/>
<organism evidence="8">
    <name type="scientific">candidate division WWE3 bacterium</name>
    <dbReference type="NCBI Taxonomy" id="2053526"/>
    <lineage>
        <taxon>Bacteria</taxon>
        <taxon>Katanobacteria</taxon>
    </lineage>
</organism>
<dbReference type="InterPro" id="IPR000754">
    <property type="entry name" value="Ribosomal_uS9"/>
</dbReference>
<dbReference type="InterPro" id="IPR020568">
    <property type="entry name" value="Ribosomal_Su5_D2-typ_SF"/>
</dbReference>
<dbReference type="SUPFAM" id="SSF54211">
    <property type="entry name" value="Ribosomal protein S5 domain 2-like"/>
    <property type="match status" value="1"/>
</dbReference>
<dbReference type="GO" id="GO:0003735">
    <property type="term" value="F:structural constituent of ribosome"/>
    <property type="evidence" value="ECO:0007669"/>
    <property type="project" value="InterPro"/>
</dbReference>
<reference evidence="8" key="1">
    <citation type="journal article" date="2020" name="mSystems">
        <title>Genome- and Community-Level Interaction Insights into Carbon Utilization and Element Cycling Functions of Hydrothermarchaeota in Hydrothermal Sediment.</title>
        <authorList>
            <person name="Zhou Z."/>
            <person name="Liu Y."/>
            <person name="Xu W."/>
            <person name="Pan J."/>
            <person name="Luo Z.H."/>
            <person name="Li M."/>
        </authorList>
    </citation>
    <scope>NUCLEOTIDE SEQUENCE [LARGE SCALE GENOMIC DNA]</scope>
    <source>
        <strain evidence="8">SpSt-361</strain>
    </source>
</reference>
<evidence type="ECO:0000256" key="5">
    <source>
        <dbReference type="HAMAP-Rule" id="MF_00532"/>
    </source>
</evidence>
<gene>
    <name evidence="5" type="primary">rpsI</name>
    <name evidence="8" type="ORF">ENR01_01635</name>
</gene>
<dbReference type="GO" id="GO:0022627">
    <property type="term" value="C:cytosolic small ribosomal subunit"/>
    <property type="evidence" value="ECO:0007669"/>
    <property type="project" value="TreeGrafter"/>
</dbReference>
<accession>A0A832DUQ0</accession>
<evidence type="ECO:0000256" key="4">
    <source>
        <dbReference type="ARBA" id="ARBA00035259"/>
    </source>
</evidence>
<feature type="compositionally biased region" description="Basic residues" evidence="7">
    <location>
        <begin position="117"/>
        <end position="131"/>
    </location>
</feature>
<protein>
    <recommendedName>
        <fullName evidence="4 5">Small ribosomal subunit protein uS9</fullName>
    </recommendedName>
</protein>
<dbReference type="InterPro" id="IPR020574">
    <property type="entry name" value="Ribosomal_uS9_CS"/>
</dbReference>
<feature type="region of interest" description="Disordered" evidence="7">
    <location>
        <begin position="105"/>
        <end position="131"/>
    </location>
</feature>
<evidence type="ECO:0000256" key="3">
    <source>
        <dbReference type="ARBA" id="ARBA00023274"/>
    </source>
</evidence>
<comment type="caution">
    <text evidence="8">The sequence shown here is derived from an EMBL/GenBank/DDBJ whole genome shotgun (WGS) entry which is preliminary data.</text>
</comment>
<dbReference type="FunFam" id="3.30.230.10:FF:000001">
    <property type="entry name" value="30S ribosomal protein S9"/>
    <property type="match status" value="1"/>
</dbReference>
<dbReference type="Gene3D" id="3.30.230.10">
    <property type="match status" value="1"/>
</dbReference>
<keyword evidence="3 5" id="KW-0687">Ribonucleoprotein</keyword>
<comment type="similarity">
    <text evidence="1 5 6">Belongs to the universal ribosomal protein uS9 family.</text>
</comment>
<evidence type="ECO:0000256" key="7">
    <source>
        <dbReference type="SAM" id="MobiDB-lite"/>
    </source>
</evidence>
<evidence type="ECO:0000256" key="2">
    <source>
        <dbReference type="ARBA" id="ARBA00022980"/>
    </source>
</evidence>
<proteinExistence type="inferred from homology"/>
<dbReference type="PANTHER" id="PTHR21569:SF1">
    <property type="entry name" value="SMALL RIBOSOMAL SUBUNIT PROTEIN US9M"/>
    <property type="match status" value="1"/>
</dbReference>
<dbReference type="InterPro" id="IPR014721">
    <property type="entry name" value="Ribsml_uS5_D2-typ_fold_subgr"/>
</dbReference>
<dbReference type="NCBIfam" id="NF001099">
    <property type="entry name" value="PRK00132.1"/>
    <property type="match status" value="1"/>
</dbReference>
<dbReference type="PROSITE" id="PS00360">
    <property type="entry name" value="RIBOSOMAL_S9"/>
    <property type="match status" value="1"/>
</dbReference>
<dbReference type="GO" id="GO:0006412">
    <property type="term" value="P:translation"/>
    <property type="evidence" value="ECO:0007669"/>
    <property type="project" value="UniProtKB-UniRule"/>
</dbReference>
<name>A0A832DUQ0_UNCKA</name>
<dbReference type="InterPro" id="IPR023035">
    <property type="entry name" value="Ribosomal_uS9_bac/plastid"/>
</dbReference>
<evidence type="ECO:0000256" key="6">
    <source>
        <dbReference type="RuleBase" id="RU003815"/>
    </source>
</evidence>
<evidence type="ECO:0000256" key="1">
    <source>
        <dbReference type="ARBA" id="ARBA00005251"/>
    </source>
</evidence>
<dbReference type="EMBL" id="DSPJ01000047">
    <property type="protein sequence ID" value="HEX61838.1"/>
    <property type="molecule type" value="Genomic_DNA"/>
</dbReference>
<dbReference type="GO" id="GO:0003723">
    <property type="term" value="F:RNA binding"/>
    <property type="evidence" value="ECO:0007669"/>
    <property type="project" value="TreeGrafter"/>
</dbReference>
<dbReference type="PANTHER" id="PTHR21569">
    <property type="entry name" value="RIBOSOMAL PROTEIN S9"/>
    <property type="match status" value="1"/>
</dbReference>
<keyword evidence="2 5" id="KW-0689">Ribosomal protein</keyword>
<dbReference type="HAMAP" id="MF_00532_B">
    <property type="entry name" value="Ribosomal_uS9_B"/>
    <property type="match status" value="1"/>
</dbReference>